<feature type="transmembrane region" description="Helical" evidence="2">
    <location>
        <begin position="167"/>
        <end position="185"/>
    </location>
</feature>
<evidence type="ECO:0008006" key="6">
    <source>
        <dbReference type="Google" id="ProtNLM"/>
    </source>
</evidence>
<dbReference type="Proteomes" id="UP000642070">
    <property type="component" value="Unassembled WGS sequence"/>
</dbReference>
<keyword evidence="2" id="KW-1133">Transmembrane helix</keyword>
<protein>
    <recommendedName>
        <fullName evidence="6">Gram-positive cocci surface proteins LPxTG domain-containing protein</fullName>
    </recommendedName>
</protein>
<reference evidence="4" key="2">
    <citation type="submission" date="2020-09" db="EMBL/GenBank/DDBJ databases">
        <authorList>
            <person name="Sun Q."/>
            <person name="Ohkuma M."/>
        </authorList>
    </citation>
    <scope>NUCLEOTIDE SEQUENCE</scope>
    <source>
        <strain evidence="4">JCM 19831</strain>
    </source>
</reference>
<feature type="chain" id="PRO_5039026906" description="Gram-positive cocci surface proteins LPxTG domain-containing protein" evidence="3">
    <location>
        <begin position="27"/>
        <end position="224"/>
    </location>
</feature>
<keyword evidence="5" id="KW-1185">Reference proteome</keyword>
<organism evidence="4 5">
    <name type="scientific">Dactylosporangium sucinum</name>
    <dbReference type="NCBI Taxonomy" id="1424081"/>
    <lineage>
        <taxon>Bacteria</taxon>
        <taxon>Bacillati</taxon>
        <taxon>Actinomycetota</taxon>
        <taxon>Actinomycetes</taxon>
        <taxon>Micromonosporales</taxon>
        <taxon>Micromonosporaceae</taxon>
        <taxon>Dactylosporangium</taxon>
    </lineage>
</organism>
<evidence type="ECO:0000256" key="1">
    <source>
        <dbReference type="SAM" id="MobiDB-lite"/>
    </source>
</evidence>
<keyword evidence="2" id="KW-0812">Transmembrane</keyword>
<dbReference type="AlphaFoldDB" id="A0A917UCV9"/>
<dbReference type="NCBIfam" id="TIGR01167">
    <property type="entry name" value="LPXTG_anchor"/>
    <property type="match status" value="1"/>
</dbReference>
<reference evidence="4" key="1">
    <citation type="journal article" date="2014" name="Int. J. Syst. Evol. Microbiol.">
        <title>Complete genome sequence of Corynebacterium casei LMG S-19264T (=DSM 44701T), isolated from a smear-ripened cheese.</title>
        <authorList>
            <consortium name="US DOE Joint Genome Institute (JGI-PGF)"/>
            <person name="Walter F."/>
            <person name="Albersmeier A."/>
            <person name="Kalinowski J."/>
            <person name="Ruckert C."/>
        </authorList>
    </citation>
    <scope>NUCLEOTIDE SEQUENCE</scope>
    <source>
        <strain evidence="4">JCM 19831</strain>
    </source>
</reference>
<feature type="compositionally biased region" description="Basic residues" evidence="1">
    <location>
        <begin position="209"/>
        <end position="224"/>
    </location>
</feature>
<sequence>MGESMRLLYKAVAAGAVGAAGLTALAAPAEAAAAHRADGCDLLRGALSLCETSSPGSTSYGGADDDGYGAAHPGTHTWGDWSPHSSGPASGSGHGTAGGGSGSGVPGGGGSASGTPGGGGVTGVPGGSGGSGGVTGVPAGGAGSSPGGSGTAAAFGELPVTGTSSPLLTTVGFALIVGGAGILYLTRLGDRGEEGEAPRVPSPRDRRPAPNRRRRPQPQPTRRG</sequence>
<feature type="compositionally biased region" description="Basic and acidic residues" evidence="1">
    <location>
        <begin position="189"/>
        <end position="208"/>
    </location>
</feature>
<name>A0A917UCV9_9ACTN</name>
<keyword evidence="3" id="KW-0732">Signal</keyword>
<proteinExistence type="predicted"/>
<comment type="caution">
    <text evidence="4">The sequence shown here is derived from an EMBL/GenBank/DDBJ whole genome shotgun (WGS) entry which is preliminary data.</text>
</comment>
<feature type="signal peptide" evidence="3">
    <location>
        <begin position="1"/>
        <end position="26"/>
    </location>
</feature>
<evidence type="ECO:0000313" key="4">
    <source>
        <dbReference type="EMBL" id="GGM75050.1"/>
    </source>
</evidence>
<dbReference type="EMBL" id="BMPI01000069">
    <property type="protein sequence ID" value="GGM75050.1"/>
    <property type="molecule type" value="Genomic_DNA"/>
</dbReference>
<feature type="region of interest" description="Disordered" evidence="1">
    <location>
        <begin position="53"/>
        <end position="149"/>
    </location>
</feature>
<feature type="region of interest" description="Disordered" evidence="1">
    <location>
        <begin position="189"/>
        <end position="224"/>
    </location>
</feature>
<feature type="compositionally biased region" description="Gly residues" evidence="1">
    <location>
        <begin position="90"/>
        <end position="149"/>
    </location>
</feature>
<keyword evidence="2" id="KW-0472">Membrane</keyword>
<evidence type="ECO:0000256" key="2">
    <source>
        <dbReference type="SAM" id="Phobius"/>
    </source>
</evidence>
<evidence type="ECO:0000313" key="5">
    <source>
        <dbReference type="Proteomes" id="UP000642070"/>
    </source>
</evidence>
<accession>A0A917UCV9</accession>
<gene>
    <name evidence="4" type="ORF">GCM10007977_090750</name>
</gene>
<evidence type="ECO:0000256" key="3">
    <source>
        <dbReference type="SAM" id="SignalP"/>
    </source>
</evidence>